<reference evidence="8" key="1">
    <citation type="submission" date="2018-05" db="EMBL/GenBank/DDBJ databases">
        <authorList>
            <person name="Lanie J.A."/>
            <person name="Ng W.-L."/>
            <person name="Kazmierczak K.M."/>
            <person name="Andrzejewski T.M."/>
            <person name="Davidsen T.M."/>
            <person name="Wayne K.J."/>
            <person name="Tettelin H."/>
            <person name="Glass J.I."/>
            <person name="Rusch D."/>
            <person name="Podicherti R."/>
            <person name="Tsui H.-C.T."/>
            <person name="Winkler M.E."/>
        </authorList>
    </citation>
    <scope>NUCLEOTIDE SEQUENCE</scope>
</reference>
<feature type="region of interest" description="Disordered" evidence="6">
    <location>
        <begin position="1"/>
        <end position="20"/>
    </location>
</feature>
<organism evidence="8">
    <name type="scientific">marine metagenome</name>
    <dbReference type="NCBI Taxonomy" id="408172"/>
    <lineage>
        <taxon>unclassified sequences</taxon>
        <taxon>metagenomes</taxon>
        <taxon>ecological metagenomes</taxon>
    </lineage>
</organism>
<dbReference type="Pfam" id="PF03372">
    <property type="entry name" value="Exo_endo_phos"/>
    <property type="match status" value="1"/>
</dbReference>
<gene>
    <name evidence="8" type="ORF">METZ01_LOCUS303569</name>
</gene>
<evidence type="ECO:0000256" key="2">
    <source>
        <dbReference type="ARBA" id="ARBA00007092"/>
    </source>
</evidence>
<dbReference type="GO" id="GO:0006284">
    <property type="term" value="P:base-excision repair"/>
    <property type="evidence" value="ECO:0007669"/>
    <property type="project" value="TreeGrafter"/>
</dbReference>
<dbReference type="NCBIfam" id="TIGR00633">
    <property type="entry name" value="xth"/>
    <property type="match status" value="1"/>
</dbReference>
<dbReference type="GO" id="GO:0046872">
    <property type="term" value="F:metal ion binding"/>
    <property type="evidence" value="ECO:0007669"/>
    <property type="project" value="UniProtKB-KW"/>
</dbReference>
<evidence type="ECO:0000259" key="7">
    <source>
        <dbReference type="Pfam" id="PF03372"/>
    </source>
</evidence>
<dbReference type="InterPro" id="IPR005135">
    <property type="entry name" value="Endo/exonuclease/phosphatase"/>
</dbReference>
<accession>A0A382MRG8</accession>
<evidence type="ECO:0000256" key="6">
    <source>
        <dbReference type="SAM" id="MobiDB-lite"/>
    </source>
</evidence>
<keyword evidence="3" id="KW-0479">Metal-binding</keyword>
<keyword evidence="5" id="KW-0460">Magnesium</keyword>
<feature type="domain" description="Endonuclease/exonuclease/phosphatase" evidence="7">
    <location>
        <begin position="21"/>
        <end position="98"/>
    </location>
</feature>
<dbReference type="AlphaFoldDB" id="A0A382MRG8"/>
<proteinExistence type="inferred from homology"/>
<comment type="similarity">
    <text evidence="2">Belongs to the DNA repair enzymes AP/ExoA family.</text>
</comment>
<dbReference type="GO" id="GO:0008081">
    <property type="term" value="F:phosphoric diester hydrolase activity"/>
    <property type="evidence" value="ECO:0007669"/>
    <property type="project" value="TreeGrafter"/>
</dbReference>
<feature type="non-terminal residue" evidence="8">
    <location>
        <position position="1"/>
    </location>
</feature>
<name>A0A382MRG8_9ZZZZ</name>
<dbReference type="EMBL" id="UINC01094997">
    <property type="protein sequence ID" value="SVC50715.1"/>
    <property type="molecule type" value="Genomic_DNA"/>
</dbReference>
<dbReference type="GO" id="GO:0003906">
    <property type="term" value="F:DNA-(apurinic or apyrimidinic site) endonuclease activity"/>
    <property type="evidence" value="ECO:0007669"/>
    <property type="project" value="TreeGrafter"/>
</dbReference>
<comment type="cofactor">
    <cofactor evidence="1">
        <name>Mg(2+)</name>
        <dbReference type="ChEBI" id="CHEBI:18420"/>
    </cofactor>
</comment>
<dbReference type="SUPFAM" id="SSF56219">
    <property type="entry name" value="DNase I-like"/>
    <property type="match status" value="1"/>
</dbReference>
<feature type="compositionally biased region" description="Basic and acidic residues" evidence="6">
    <location>
        <begin position="1"/>
        <end position="18"/>
    </location>
</feature>
<protein>
    <recommendedName>
        <fullName evidence="7">Endonuclease/exonuclease/phosphatase domain-containing protein</fullName>
    </recommendedName>
</protein>
<evidence type="ECO:0000256" key="5">
    <source>
        <dbReference type="ARBA" id="ARBA00022842"/>
    </source>
</evidence>
<dbReference type="InterPro" id="IPR004808">
    <property type="entry name" value="AP_endonuc_1"/>
</dbReference>
<evidence type="ECO:0000256" key="4">
    <source>
        <dbReference type="ARBA" id="ARBA00022801"/>
    </source>
</evidence>
<dbReference type="PROSITE" id="PS51435">
    <property type="entry name" value="AP_NUCLEASE_F1_4"/>
    <property type="match status" value="1"/>
</dbReference>
<dbReference type="PANTHER" id="PTHR22748">
    <property type="entry name" value="AP ENDONUCLEASE"/>
    <property type="match status" value="1"/>
</dbReference>
<dbReference type="GO" id="GO:0008311">
    <property type="term" value="F:double-stranded DNA 3'-5' DNA exonuclease activity"/>
    <property type="evidence" value="ECO:0007669"/>
    <property type="project" value="TreeGrafter"/>
</dbReference>
<dbReference type="PANTHER" id="PTHR22748:SF6">
    <property type="entry name" value="DNA-(APURINIC OR APYRIMIDINIC SITE) ENDONUCLEASE"/>
    <property type="match status" value="1"/>
</dbReference>
<dbReference type="InterPro" id="IPR036691">
    <property type="entry name" value="Endo/exonu/phosph_ase_sf"/>
</dbReference>
<evidence type="ECO:0000313" key="8">
    <source>
        <dbReference type="EMBL" id="SVC50715.1"/>
    </source>
</evidence>
<dbReference type="Gene3D" id="3.60.10.10">
    <property type="entry name" value="Endonuclease/exonuclease/phosphatase"/>
    <property type="match status" value="1"/>
</dbReference>
<sequence>DVHTAHKTIDLKHPKSNEKNSGFLPEERAWMDKFISHGYIDTFREFCKEPDHYTWWSYRANVRKKNIGWRIDYFFVTDDLIKKVKKSYIYPKVMGSDHCPIGIDINT</sequence>
<evidence type="ECO:0000256" key="1">
    <source>
        <dbReference type="ARBA" id="ARBA00001946"/>
    </source>
</evidence>
<keyword evidence="4" id="KW-0378">Hydrolase</keyword>
<evidence type="ECO:0000256" key="3">
    <source>
        <dbReference type="ARBA" id="ARBA00022723"/>
    </source>
</evidence>